<gene>
    <name evidence="1" type="ORF">FB567DRAFT_173916</name>
</gene>
<organism evidence="1 2">
    <name type="scientific">Paraphoma chrysanthemicola</name>
    <dbReference type="NCBI Taxonomy" id="798071"/>
    <lineage>
        <taxon>Eukaryota</taxon>
        <taxon>Fungi</taxon>
        <taxon>Dikarya</taxon>
        <taxon>Ascomycota</taxon>
        <taxon>Pezizomycotina</taxon>
        <taxon>Dothideomycetes</taxon>
        <taxon>Pleosporomycetidae</taxon>
        <taxon>Pleosporales</taxon>
        <taxon>Pleosporineae</taxon>
        <taxon>Phaeosphaeriaceae</taxon>
        <taxon>Paraphoma</taxon>
    </lineage>
</organism>
<dbReference type="Proteomes" id="UP000813461">
    <property type="component" value="Unassembled WGS sequence"/>
</dbReference>
<protein>
    <recommendedName>
        <fullName evidence="3">PPPDE domain-containing protein</fullName>
    </recommendedName>
</protein>
<dbReference type="OrthoDB" id="3625606at2759"/>
<proteinExistence type="predicted"/>
<dbReference type="AlphaFoldDB" id="A0A8K0RD79"/>
<dbReference type="EMBL" id="JAGMVJ010000002">
    <property type="protein sequence ID" value="KAH7093414.1"/>
    <property type="molecule type" value="Genomic_DNA"/>
</dbReference>
<evidence type="ECO:0008006" key="3">
    <source>
        <dbReference type="Google" id="ProtNLM"/>
    </source>
</evidence>
<dbReference type="Gene3D" id="3.90.1720.30">
    <property type="entry name" value="PPPDE domains"/>
    <property type="match status" value="1"/>
</dbReference>
<accession>A0A8K0RD79</accession>
<sequence>MYWAGRLPIHLLNGTFHERSQSWPREEVTEHNYFARRLFPPLNDNNGAQTTLRNSETEGRVQKAFMDESKELGMHPDMHKVYWSRPAGIDKVSHYVLLVNGHKYELRDVSEARDRSCVRYRTAEVEYNEPVKHMARVRDLNSANAGAIFELLLIGWTTFTHEEINRICDQAGDKWTYTRVFRLGSNTGNCQHFVRKVAEELIVKKYRATNWGWFRHDRMGPIQLAQRAAIDQAQRAEDHQLDSFNRW</sequence>
<evidence type="ECO:0000313" key="2">
    <source>
        <dbReference type="Proteomes" id="UP000813461"/>
    </source>
</evidence>
<name>A0A8K0RD79_9PLEO</name>
<reference evidence="1" key="1">
    <citation type="journal article" date="2021" name="Nat. Commun.">
        <title>Genetic determinants of endophytism in the Arabidopsis root mycobiome.</title>
        <authorList>
            <person name="Mesny F."/>
            <person name="Miyauchi S."/>
            <person name="Thiergart T."/>
            <person name="Pickel B."/>
            <person name="Atanasova L."/>
            <person name="Karlsson M."/>
            <person name="Huettel B."/>
            <person name="Barry K.W."/>
            <person name="Haridas S."/>
            <person name="Chen C."/>
            <person name="Bauer D."/>
            <person name="Andreopoulos W."/>
            <person name="Pangilinan J."/>
            <person name="LaButti K."/>
            <person name="Riley R."/>
            <person name="Lipzen A."/>
            <person name="Clum A."/>
            <person name="Drula E."/>
            <person name="Henrissat B."/>
            <person name="Kohler A."/>
            <person name="Grigoriev I.V."/>
            <person name="Martin F.M."/>
            <person name="Hacquard S."/>
        </authorList>
    </citation>
    <scope>NUCLEOTIDE SEQUENCE</scope>
    <source>
        <strain evidence="1">MPI-SDFR-AT-0120</strain>
    </source>
</reference>
<comment type="caution">
    <text evidence="1">The sequence shown here is derived from an EMBL/GenBank/DDBJ whole genome shotgun (WGS) entry which is preliminary data.</text>
</comment>
<evidence type="ECO:0000313" key="1">
    <source>
        <dbReference type="EMBL" id="KAH7093414.1"/>
    </source>
</evidence>
<dbReference type="InterPro" id="IPR042266">
    <property type="entry name" value="PPPDE_sf"/>
</dbReference>
<keyword evidence="2" id="KW-1185">Reference proteome</keyword>